<evidence type="ECO:0000259" key="5">
    <source>
        <dbReference type="Pfam" id="PF00135"/>
    </source>
</evidence>
<dbReference type="EMBL" id="MW809317">
    <property type="protein sequence ID" value="QYA71945.1"/>
    <property type="molecule type" value="Genomic_DNA"/>
</dbReference>
<evidence type="ECO:0000256" key="1">
    <source>
        <dbReference type="ARBA" id="ARBA00005964"/>
    </source>
</evidence>
<evidence type="ECO:0000313" key="6">
    <source>
        <dbReference type="EMBL" id="QYA71998.1"/>
    </source>
</evidence>
<dbReference type="InterPro" id="IPR002018">
    <property type="entry name" value="CarbesteraseB"/>
</dbReference>
<dbReference type="PANTHER" id="PTHR43142">
    <property type="entry name" value="CARBOXYLIC ESTER HYDROLASE"/>
    <property type="match status" value="1"/>
</dbReference>
<feature type="domain" description="Carboxylesterase type B" evidence="5">
    <location>
        <begin position="4"/>
        <end position="516"/>
    </location>
</feature>
<reference evidence="6" key="1">
    <citation type="submission" date="2021-03" db="EMBL/GenBank/DDBJ databases">
        <authorList>
            <person name="Li R."/>
            <person name="Gong F."/>
            <person name="Pan H."/>
            <person name="Liang H."/>
            <person name="Miao H."/>
            <person name="Zhao Y."/>
            <person name="Duan L."/>
            <person name="Yang H."/>
            <person name="Wang L."/>
            <person name="Chen S."/>
            <person name="Zhu H."/>
        </authorList>
    </citation>
    <scope>NUCLEOTIDE SEQUENCE</scope>
    <source>
        <strain evidence="6">AglaCXE11914</strain>
    </source>
</reference>
<name>A0A8F8MYY8_ANOGL</name>
<dbReference type="InterPro" id="IPR029058">
    <property type="entry name" value="AB_hydrolase_fold"/>
</dbReference>
<comment type="similarity">
    <text evidence="1">Belongs to the type-B carboxylesterase/lipase family.</text>
</comment>
<accession>A0A8F8MYY8</accession>
<organism evidence="6">
    <name type="scientific">Anoplophora glabripennis</name>
    <name type="common">Asian longhorn beetle</name>
    <name type="synonym">Anoplophora nobilis</name>
    <dbReference type="NCBI Taxonomy" id="217634"/>
    <lineage>
        <taxon>Eukaryota</taxon>
        <taxon>Metazoa</taxon>
        <taxon>Ecdysozoa</taxon>
        <taxon>Arthropoda</taxon>
        <taxon>Hexapoda</taxon>
        <taxon>Insecta</taxon>
        <taxon>Pterygota</taxon>
        <taxon>Neoptera</taxon>
        <taxon>Endopterygota</taxon>
        <taxon>Coleoptera</taxon>
        <taxon>Polyphaga</taxon>
        <taxon>Cucujiformia</taxon>
        <taxon>Chrysomeloidea</taxon>
        <taxon>Cerambycidae</taxon>
        <taxon>Lamiinae</taxon>
        <taxon>Lamiini</taxon>
        <taxon>Anoplophora</taxon>
    </lineage>
</organism>
<sequence>MSDCVVNVREGKVRGKISTDFEGNHFYSFQGIPYAKPPLGNLRFKAPEPPEKWNGILDATENGNECYARNNTYSRSEDCLFINVFTKEIQAKRLRPVMFWIHGGGFTTGSSHSVIYGPEYLVTQDVVLVTFNYRLGVLGFLSLEDITLGVPGNAGLKDMVMALQWVQSNIRDFSGDPNNVTIFGESAGGASVNLLMLSPMAKGLFHKAIAQSGCALNGWARGKKHSIHLLAEKLGIESTNDRVILEQLQKVSIEDLSNAANKLVDPFYVGKIRPFGPIVEIKSPKSFLSEEPINLIKSGRYHKVPLIMGYCSREGIFVYGMCTTTKGSHLLIDETIIPYSMNLRIGSDQYNSVVSSIKKFYFNDRDPSENKDDIYRLYTDNFFLLDIYNSARYFSETGNSPTYFYRFSLDTALNFMKSLYDIEEPGACHADEFSYLFKNGFAPEDIEPESSEYVGIQRMIKLWTNFAKYGNPTPSNKDKVLSTIWKPLEPQRFNYLNIGDDLEMKIDPERNAMDFWNNLYKETSVPKAKL</sequence>
<dbReference type="PANTHER" id="PTHR43142:SF1">
    <property type="entry name" value="CARBOXYLIC ESTER HYDROLASE"/>
    <property type="match status" value="1"/>
</dbReference>
<evidence type="ECO:0000256" key="2">
    <source>
        <dbReference type="ARBA" id="ARBA00022487"/>
    </source>
</evidence>
<dbReference type="GO" id="GO:0052689">
    <property type="term" value="F:carboxylic ester hydrolase activity"/>
    <property type="evidence" value="ECO:0007669"/>
    <property type="project" value="UniProtKB-KW"/>
</dbReference>
<evidence type="ECO:0000256" key="4">
    <source>
        <dbReference type="ARBA" id="ARBA00023180"/>
    </source>
</evidence>
<keyword evidence="3" id="KW-0378">Hydrolase</keyword>
<protein>
    <submittedName>
        <fullName evidence="6">Carboxylesterase</fullName>
    </submittedName>
</protein>
<keyword evidence="2" id="KW-0719">Serine esterase</keyword>
<keyword evidence="4" id="KW-0325">Glycoprotein</keyword>
<dbReference type="Pfam" id="PF00135">
    <property type="entry name" value="COesterase"/>
    <property type="match status" value="1"/>
</dbReference>
<dbReference type="EMBL" id="MW809370">
    <property type="protein sequence ID" value="QYA71998.1"/>
    <property type="molecule type" value="mRNA"/>
</dbReference>
<proteinExistence type="evidence at transcript level"/>
<evidence type="ECO:0000256" key="3">
    <source>
        <dbReference type="ARBA" id="ARBA00022801"/>
    </source>
</evidence>
<dbReference type="Gene3D" id="3.40.50.1820">
    <property type="entry name" value="alpha/beta hydrolase"/>
    <property type="match status" value="1"/>
</dbReference>
<dbReference type="AlphaFoldDB" id="A0A8F8MYY8"/>
<dbReference type="SUPFAM" id="SSF53474">
    <property type="entry name" value="alpha/beta-Hydrolases"/>
    <property type="match status" value="1"/>
</dbReference>